<organism evidence="2 3">
    <name type="scientific">Curvularia kusanoi</name>
    <name type="common">Cochliobolus kusanoi</name>
    <dbReference type="NCBI Taxonomy" id="90978"/>
    <lineage>
        <taxon>Eukaryota</taxon>
        <taxon>Fungi</taxon>
        <taxon>Dikarya</taxon>
        <taxon>Ascomycota</taxon>
        <taxon>Pezizomycotina</taxon>
        <taxon>Dothideomycetes</taxon>
        <taxon>Pleosporomycetidae</taxon>
        <taxon>Pleosporales</taxon>
        <taxon>Pleosporineae</taxon>
        <taxon>Pleosporaceae</taxon>
        <taxon>Curvularia</taxon>
    </lineage>
</organism>
<accession>A0A9P4TPN8</accession>
<comment type="caution">
    <text evidence="2">The sequence shown here is derived from an EMBL/GenBank/DDBJ whole genome shotgun (WGS) entry which is preliminary data.</text>
</comment>
<dbReference type="Proteomes" id="UP000801428">
    <property type="component" value="Unassembled WGS sequence"/>
</dbReference>
<evidence type="ECO:0000313" key="3">
    <source>
        <dbReference type="Proteomes" id="UP000801428"/>
    </source>
</evidence>
<evidence type="ECO:0000256" key="1">
    <source>
        <dbReference type="SAM" id="MobiDB-lite"/>
    </source>
</evidence>
<proteinExistence type="predicted"/>
<dbReference type="OrthoDB" id="3776715at2759"/>
<gene>
    <name evidence="2" type="ORF">E8E13_007215</name>
</gene>
<keyword evidence="3" id="KW-1185">Reference proteome</keyword>
<dbReference type="EMBL" id="SWKU01000001">
    <property type="protein sequence ID" value="KAF3010751.1"/>
    <property type="molecule type" value="Genomic_DNA"/>
</dbReference>
<evidence type="ECO:0000313" key="2">
    <source>
        <dbReference type="EMBL" id="KAF3010751.1"/>
    </source>
</evidence>
<reference evidence="2" key="1">
    <citation type="submission" date="2019-04" db="EMBL/GenBank/DDBJ databases">
        <title>Sequencing of skin fungus with MAO and IRED activity.</title>
        <authorList>
            <person name="Marsaioli A.J."/>
            <person name="Bonatto J.M.C."/>
            <person name="Reis Junior O."/>
        </authorList>
    </citation>
    <scope>NUCLEOTIDE SEQUENCE</scope>
    <source>
        <strain evidence="2">30M1</strain>
    </source>
</reference>
<feature type="region of interest" description="Disordered" evidence="1">
    <location>
        <begin position="17"/>
        <end position="39"/>
    </location>
</feature>
<name>A0A9P4TPN8_CURKU</name>
<sequence length="338" mass="37884">MSRRLTLPSSLELILQEEGDASDTGDNSMAPPISPSHYRSQSVSEVAQNFPRFNLNDYEFVESIYNPPVSPVSDRHNCFIEFCRGQPPKRSFLSAAPPRLRMSRRSTLADKPELDGLLGEAMIQRKNEKFLPLVPETIHLLTSYLKGNRPVTRTSFANLMINGETNKVSPGVFIVTLEQIGQHCKHLAIIAPFHTTEFVNATDYEHGNPEPGSDWGKILSCFPNLDKLTYEDQSENPIDRAQETYFSLNDALANSATLTKYVDMSFDVSSKLNFDFRKDFHRPSRSRHSTSNFSGSGFSTPLTMKGTDVMYAEGVDDVEPLEDDTVFGKLDGVDDIDE</sequence>
<dbReference type="AlphaFoldDB" id="A0A9P4TPN8"/>
<protein>
    <submittedName>
        <fullName evidence="2">Uncharacterized protein</fullName>
    </submittedName>
</protein>